<feature type="compositionally biased region" description="Polar residues" evidence="2">
    <location>
        <begin position="72"/>
        <end position="111"/>
    </location>
</feature>
<organism evidence="3 4">
    <name type="scientific">Blumeria hordei</name>
    <name type="common">Barley powdery mildew</name>
    <name type="synonym">Blumeria graminis f. sp. hordei</name>
    <dbReference type="NCBI Taxonomy" id="2867405"/>
    <lineage>
        <taxon>Eukaryota</taxon>
        <taxon>Fungi</taxon>
        <taxon>Dikarya</taxon>
        <taxon>Ascomycota</taxon>
        <taxon>Pezizomycotina</taxon>
        <taxon>Leotiomycetes</taxon>
        <taxon>Erysiphales</taxon>
        <taxon>Erysiphaceae</taxon>
        <taxon>Blumeria</taxon>
    </lineage>
</organism>
<feature type="region of interest" description="Disordered" evidence="2">
    <location>
        <begin position="491"/>
        <end position="511"/>
    </location>
</feature>
<sequence length="511" mass="56700">MDSSPLALAYDHARAASVATQSSETTIAINEHTLAASQFSKATAGTKSSEALRVLRLLEQHHLRLSELLRMPSNTASPNTEPESQSATEKDQNSSTKTVVVQTLNSGQDIQSSSPLRSLPALPHPRRLPPRDLSSSIASNLASARGIRSRNTRQSLCPSISIHQTPGNLEALSRRDSKQKKVHSVPSTSDQASRRVTKNLIKNEHNLEARYSDQSSKSDEGFRRFYNTFENILSRISAPLAFTGLPLINEGTSTGDCTSEGSQLIRMRNSTPDQNQIDEIDLSKYFSRASLRASSRDGLVNNDSFCVVPATSRNVSYAHIMSFDEKEKRRMAIKTYAEDTKVVEDLGDGVVIDVEDAPRLKSSQGSLEAKPRLGAKERDNKLEELTTENHSLKTAIDKLSKRLHAFEISAQQNSMALAESMRLMRDISPAQKDVSQGILNNGTTEGNSLHRRVQELEEQVRLGGREIVCLRRENEKLRNVVARYRERWDKLKEGAKSRRDGKELTPTEATA</sequence>
<protein>
    <submittedName>
        <fullName evidence="3">Uncharacterized protein</fullName>
    </submittedName>
</protein>
<dbReference type="Proteomes" id="UP000275772">
    <property type="component" value="Unassembled WGS sequence"/>
</dbReference>
<feature type="region of interest" description="Disordered" evidence="2">
    <location>
        <begin position="68"/>
        <end position="193"/>
    </location>
</feature>
<keyword evidence="1" id="KW-0175">Coiled coil</keyword>
<reference evidence="3 4" key="1">
    <citation type="submission" date="2017-11" db="EMBL/GenBank/DDBJ databases">
        <authorList>
            <person name="Kracher B."/>
        </authorList>
    </citation>
    <scope>NUCLEOTIDE SEQUENCE [LARGE SCALE GENOMIC DNA]</scope>
    <source>
        <strain evidence="3 4">RACE1</strain>
    </source>
</reference>
<feature type="coiled-coil region" evidence="1">
    <location>
        <begin position="375"/>
        <end position="402"/>
    </location>
</feature>
<dbReference type="EMBL" id="UNSH01000003">
    <property type="protein sequence ID" value="SZE99810.1"/>
    <property type="molecule type" value="Genomic_DNA"/>
</dbReference>
<dbReference type="PANTHER" id="PTHR40130">
    <property type="entry name" value="EXPRESSED PROTEIN"/>
    <property type="match status" value="1"/>
</dbReference>
<evidence type="ECO:0000313" key="3">
    <source>
        <dbReference type="EMBL" id="SZE99810.1"/>
    </source>
</evidence>
<feature type="compositionally biased region" description="Low complexity" evidence="2">
    <location>
        <begin position="112"/>
        <end position="121"/>
    </location>
</feature>
<feature type="compositionally biased region" description="Basic and acidic residues" evidence="2">
    <location>
        <begin position="491"/>
        <end position="505"/>
    </location>
</feature>
<proteinExistence type="predicted"/>
<dbReference type="PANTHER" id="PTHR40130:SF1">
    <property type="entry name" value="SPINDLE POLE BODY-ASSOCIATED PROTEIN CUT12 DOMAIN-CONTAINING PROTEIN"/>
    <property type="match status" value="1"/>
</dbReference>
<evidence type="ECO:0000313" key="4">
    <source>
        <dbReference type="Proteomes" id="UP000275772"/>
    </source>
</evidence>
<dbReference type="Gene3D" id="1.20.58.80">
    <property type="entry name" value="Phosphotransferase system, lactose/cellobiose-type IIA subunit"/>
    <property type="match status" value="1"/>
</dbReference>
<name>A0A383UKE9_BLUHO</name>
<feature type="coiled-coil region" evidence="1">
    <location>
        <begin position="453"/>
        <end position="487"/>
    </location>
</feature>
<accession>A0A383UKE9</accession>
<evidence type="ECO:0000256" key="2">
    <source>
        <dbReference type="SAM" id="MobiDB-lite"/>
    </source>
</evidence>
<evidence type="ECO:0000256" key="1">
    <source>
        <dbReference type="SAM" id="Coils"/>
    </source>
</evidence>
<gene>
    <name evidence="3" type="ORF">BLGHR1_10528</name>
</gene>
<dbReference type="AlphaFoldDB" id="A0A383UKE9"/>
<dbReference type="VEuPathDB" id="FungiDB:BLGHR1_10528"/>
<feature type="compositionally biased region" description="Polar residues" evidence="2">
    <location>
        <begin position="152"/>
        <end position="167"/>
    </location>
</feature>
<feature type="compositionally biased region" description="Low complexity" evidence="2">
    <location>
        <begin position="131"/>
        <end position="144"/>
    </location>
</feature>